<dbReference type="Proteomes" id="UP000271010">
    <property type="component" value="Unassembled WGS sequence"/>
</dbReference>
<evidence type="ECO:0000313" key="1">
    <source>
        <dbReference type="EMBL" id="RNI32536.1"/>
    </source>
</evidence>
<keyword evidence="2" id="KW-1185">Reference proteome</keyword>
<dbReference type="EMBL" id="RJJE01000002">
    <property type="protein sequence ID" value="RNI32536.1"/>
    <property type="molecule type" value="Genomic_DNA"/>
</dbReference>
<sequence>MEKQPLNGRGTCGQMTKGKIGVLLYVVTSHANLGNFCAYNSPIGSFRFCRGLWAFSACFSKKSL</sequence>
<comment type="caution">
    <text evidence="1">The sequence shown here is derived from an EMBL/GenBank/DDBJ whole genome shotgun (WGS) entry which is preliminary data.</text>
</comment>
<organism evidence="1 2">
    <name type="scientific">Rufibacter immobilis</name>
    <dbReference type="NCBI Taxonomy" id="1348778"/>
    <lineage>
        <taxon>Bacteria</taxon>
        <taxon>Pseudomonadati</taxon>
        <taxon>Bacteroidota</taxon>
        <taxon>Cytophagia</taxon>
        <taxon>Cytophagales</taxon>
        <taxon>Hymenobacteraceae</taxon>
        <taxon>Rufibacter</taxon>
    </lineage>
</organism>
<protein>
    <submittedName>
        <fullName evidence="1">Uncharacterized protein</fullName>
    </submittedName>
</protein>
<evidence type="ECO:0000313" key="2">
    <source>
        <dbReference type="Proteomes" id="UP000271010"/>
    </source>
</evidence>
<gene>
    <name evidence="1" type="ORF">EFA69_04245</name>
</gene>
<dbReference type="AlphaFoldDB" id="A0A3M9N474"/>
<reference evidence="1 2" key="1">
    <citation type="submission" date="2018-11" db="EMBL/GenBank/DDBJ databases">
        <title>Rufibacter latericius sp. nov., isolated from water in Baiyang Lake.</title>
        <authorList>
            <person name="Yang Y."/>
        </authorList>
    </citation>
    <scope>NUCLEOTIDE SEQUENCE [LARGE SCALE GENOMIC DNA]</scope>
    <source>
        <strain evidence="1 2">MCC P1</strain>
    </source>
</reference>
<name>A0A3M9N474_9BACT</name>
<proteinExistence type="predicted"/>
<accession>A0A3M9N474</accession>